<accession>A0A6S6R145</accession>
<keyword evidence="7" id="KW-0808">Transferase</keyword>
<comment type="function">
    <text evidence="2">Catalyzes the interconversion of 2-phosphoglycerate and 3-phosphoglycerate.</text>
</comment>
<sequence>MRLNMKYIIVLGDGMADEPIHELGDKTPLAYAVTPTMDELSKKSEIGLCSTIPKGMKPGSDTANLSVLGYNPRLYYTGRSPLEALSIGVALKETDIALRCNIVTLSDDTLPYEEKNILDHSASEISTEDAAVLLEAIKKELENDIYKYYLGTSYRHLTIWDNGQVVELVPPHDILGKVIGTYLPEDAYLKSMMMKSYDILNNHPLNVERAKKGLNKANSIWFWGAGTKPALTSFEKEFQKKGAMISAVDLLKGIAVGASMKVVEVEGADGTLHTNYEGKAKAAVTELMENKFDFVYIHVEAPDEMGHQGSIPNKIKAIEYLDSRVIRVVKEEMEAYGADYRMLIMPDHPTPIHCRTHTSDPVPYLLYDSTKDAAGSKSYNEAEAAKSGKFVQNGYEMIHKLFEDDIIS</sequence>
<organism evidence="7 8">
    <name type="scientific">Anaerocolumna cellulosilytica</name>
    <dbReference type="NCBI Taxonomy" id="433286"/>
    <lineage>
        <taxon>Bacteria</taxon>
        <taxon>Bacillati</taxon>
        <taxon>Bacillota</taxon>
        <taxon>Clostridia</taxon>
        <taxon>Lachnospirales</taxon>
        <taxon>Lachnospiraceae</taxon>
        <taxon>Anaerocolumna</taxon>
    </lineage>
</organism>
<dbReference type="InterPro" id="IPR004456">
    <property type="entry name" value="Pglycerate_mutase_ApgM"/>
</dbReference>
<evidence type="ECO:0000256" key="5">
    <source>
        <dbReference type="ARBA" id="ARBA00023152"/>
    </source>
</evidence>
<comment type="similarity">
    <text evidence="4">Belongs to the BPG-independent phosphoglycerate mutase family. A-PGAM subfamily.</text>
</comment>
<comment type="catalytic activity">
    <reaction evidence="1">
        <text>(2R)-2-phosphoglycerate = (2R)-3-phosphoglycerate</text>
        <dbReference type="Rhea" id="RHEA:15901"/>
        <dbReference type="ChEBI" id="CHEBI:58272"/>
        <dbReference type="ChEBI" id="CHEBI:58289"/>
        <dbReference type="EC" id="5.4.2.12"/>
    </reaction>
</comment>
<keyword evidence="8" id="KW-1185">Reference proteome</keyword>
<dbReference type="NCBIfam" id="NF003242">
    <property type="entry name" value="PRK04200.1"/>
    <property type="match status" value="1"/>
</dbReference>
<dbReference type="PANTHER" id="PTHR31209:SF4">
    <property type="entry name" value="2,3-BISPHOSPHOGLYCERATE-INDEPENDENT PHOSPHOGLYCERATE MUTASE"/>
    <property type="match status" value="1"/>
</dbReference>
<dbReference type="KEGG" id="acel:acsn021_41930"/>
<dbReference type="InterPro" id="IPR017850">
    <property type="entry name" value="Alkaline_phosphatase_core_sf"/>
</dbReference>
<dbReference type="Gene3D" id="3.40.720.10">
    <property type="entry name" value="Alkaline Phosphatase, subunit A"/>
    <property type="match status" value="2"/>
</dbReference>
<keyword evidence="5" id="KW-0324">Glycolysis</keyword>
<protein>
    <submittedName>
        <fullName evidence="7">Homoserine kinase</fullName>
    </submittedName>
</protein>
<dbReference type="Pfam" id="PF01676">
    <property type="entry name" value="Metalloenzyme"/>
    <property type="match status" value="1"/>
</dbReference>
<evidence type="ECO:0000256" key="2">
    <source>
        <dbReference type="ARBA" id="ARBA00002315"/>
    </source>
</evidence>
<keyword evidence="7" id="KW-0418">Kinase</keyword>
<evidence type="ECO:0000256" key="4">
    <source>
        <dbReference type="ARBA" id="ARBA00005524"/>
    </source>
</evidence>
<dbReference type="GO" id="GO:0046872">
    <property type="term" value="F:metal ion binding"/>
    <property type="evidence" value="ECO:0007669"/>
    <property type="project" value="InterPro"/>
</dbReference>
<dbReference type="GO" id="GO:0006096">
    <property type="term" value="P:glycolytic process"/>
    <property type="evidence" value="ECO:0007669"/>
    <property type="project" value="UniProtKB-KW"/>
</dbReference>
<evidence type="ECO:0000313" key="7">
    <source>
        <dbReference type="EMBL" id="BCJ96624.1"/>
    </source>
</evidence>
<evidence type="ECO:0000256" key="3">
    <source>
        <dbReference type="ARBA" id="ARBA00004921"/>
    </source>
</evidence>
<dbReference type="Pfam" id="PF10143">
    <property type="entry name" value="PhosphMutase"/>
    <property type="match status" value="1"/>
</dbReference>
<dbReference type="EMBL" id="AP023367">
    <property type="protein sequence ID" value="BCJ96624.1"/>
    <property type="molecule type" value="Genomic_DNA"/>
</dbReference>
<dbReference type="CDD" id="cd16011">
    <property type="entry name" value="iPGM_like"/>
    <property type="match status" value="1"/>
</dbReference>
<dbReference type="GO" id="GO:0016301">
    <property type="term" value="F:kinase activity"/>
    <property type="evidence" value="ECO:0007669"/>
    <property type="project" value="UniProtKB-KW"/>
</dbReference>
<dbReference type="SUPFAM" id="SSF53649">
    <property type="entry name" value="Alkaline phosphatase-like"/>
    <property type="match status" value="1"/>
</dbReference>
<proteinExistence type="inferred from homology"/>
<dbReference type="InterPro" id="IPR023665">
    <property type="entry name" value="ApgAM_prokaryotes"/>
</dbReference>
<dbReference type="NCBIfam" id="TIGR02535">
    <property type="entry name" value="hyp_Hser_kinase"/>
    <property type="match status" value="1"/>
</dbReference>
<gene>
    <name evidence="7" type="ORF">acsn021_41930</name>
</gene>
<name>A0A6S6R145_9FIRM</name>
<dbReference type="GO" id="GO:0004619">
    <property type="term" value="F:phosphoglycerate mutase activity"/>
    <property type="evidence" value="ECO:0007669"/>
    <property type="project" value="UniProtKB-EC"/>
</dbReference>
<dbReference type="NCBIfam" id="TIGR00306">
    <property type="entry name" value="apgM"/>
    <property type="match status" value="1"/>
</dbReference>
<comment type="pathway">
    <text evidence="3">Carbohydrate degradation.</text>
</comment>
<evidence type="ECO:0000313" key="8">
    <source>
        <dbReference type="Proteomes" id="UP000515561"/>
    </source>
</evidence>
<dbReference type="PANTHER" id="PTHR31209">
    <property type="entry name" value="COFACTOR-INDEPENDENT PHOSPHOGLYCERATE MUTASE"/>
    <property type="match status" value="1"/>
</dbReference>
<dbReference type="AlphaFoldDB" id="A0A6S6R145"/>
<reference evidence="7 8" key="1">
    <citation type="journal article" date="2016" name="Int. J. Syst. Evol. Microbiol.">
        <title>Descriptions of Anaerotaenia torta gen. nov., sp. nov. and Anaerocolumna cellulosilytica gen. nov., sp. nov. isolated from a methanogenic reactor of cattle waste.</title>
        <authorList>
            <person name="Uek A."/>
            <person name="Ohtaki Y."/>
            <person name="Kaku N."/>
            <person name="Ueki K."/>
        </authorList>
    </citation>
    <scope>NUCLEOTIDE SEQUENCE [LARGE SCALE GENOMIC DNA]</scope>
    <source>
        <strain evidence="7 8">SN021</strain>
    </source>
</reference>
<evidence type="ECO:0000256" key="6">
    <source>
        <dbReference type="ARBA" id="ARBA00023235"/>
    </source>
</evidence>
<dbReference type="Proteomes" id="UP000515561">
    <property type="component" value="Chromosome"/>
</dbReference>
<dbReference type="PIRSF" id="PIRSF006392">
    <property type="entry name" value="IPGAM_arch"/>
    <property type="match status" value="1"/>
</dbReference>
<evidence type="ECO:0000256" key="1">
    <source>
        <dbReference type="ARBA" id="ARBA00000370"/>
    </source>
</evidence>
<dbReference type="InterPro" id="IPR006124">
    <property type="entry name" value="Metalloenzyme"/>
</dbReference>
<keyword evidence="6" id="KW-0413">Isomerase</keyword>